<evidence type="ECO:0000313" key="4">
    <source>
        <dbReference type="Proteomes" id="UP000235786"/>
    </source>
</evidence>
<protein>
    <submittedName>
        <fullName evidence="3">HET-domain-containing protein</fullName>
    </submittedName>
</protein>
<sequence length="825" mass="93477">MDPAASRCCLPLRGPRAPTSPDVRLCENCQHLLLTEQKIMEMGSTTGVLEVQGYELTDSGPDFPKLEESARNGCTFCSFLRTVLLSPEVEYDVDEFPRIQGAYRPPQESPSQLIFQRAQFHMIPYDDLDEERFWLQFEIWIFHVDTNDTCLIFTVEDPSGDMNLLPTFSPERPLKLRAVPPRDVLQATTKAFLRQAIERCDVNHEECKLNRNASFLPTRLIDVREENVVRLVAGSTIISSGDDSSSSARKYAALSYCWGPKSHAEYQLKTTVDNLDAHFTEIPMDTMPPVLQDAIYTTRELGVPFLWVDSLCIIQGDKQDWDREAGAMHKVYGSAYITICPTQSKSCKSGFLRRDPPSISLPYRSSSGKPVGTYNIRYHRSWIWKMYFEVLGHPFSQDLISGSWIRRGWTFQEAALSSRMVLFGAAAAHFQCQRSRVTEGESFETPVEISELSLFPLLPNTLAEDNLDSAWKHIVSSYSQRNFTQSKDAIAALAGLARRFHSFQGTDEYCSGMWLSHLHEQLLWRSAMYENSPWASFTQLLDPQMPEQVRVFAPSWSWIHRRNVEYQYLKDSLFPRRPDDSSSNSQEEHSGTSTAAFPGLTGETLGLVWRLPDNDNTAAGHFIQWRGQELEITGLTVRFPLANVDRPMDIDNSDEVNTNLFWKWTISNQYFCHTNWDFLNFDYWDTTDKGDFQRLRMLLLSSGSGERPDAPTPGSAAADNNNSEAMGVGAGTLILPTHPPAEISSGGEESQKAEQNDRAAFGLFLFPTAGESEDGKFYRVGTWYSLPEGKGGLANFKRVFLNLRFYKAVMPDAEIEEAKKTLRCL</sequence>
<dbReference type="Pfam" id="PF06985">
    <property type="entry name" value="HET"/>
    <property type="match status" value="1"/>
</dbReference>
<organism evidence="3 4">
    <name type="scientific">Hyaloscypha variabilis (strain UAMH 11265 / GT02V1 / F)</name>
    <name type="common">Meliniomyces variabilis</name>
    <dbReference type="NCBI Taxonomy" id="1149755"/>
    <lineage>
        <taxon>Eukaryota</taxon>
        <taxon>Fungi</taxon>
        <taxon>Dikarya</taxon>
        <taxon>Ascomycota</taxon>
        <taxon>Pezizomycotina</taxon>
        <taxon>Leotiomycetes</taxon>
        <taxon>Helotiales</taxon>
        <taxon>Hyaloscyphaceae</taxon>
        <taxon>Hyaloscypha</taxon>
        <taxon>Hyaloscypha variabilis</taxon>
    </lineage>
</organism>
<evidence type="ECO:0000259" key="2">
    <source>
        <dbReference type="Pfam" id="PF06985"/>
    </source>
</evidence>
<name>A0A2J6R2F7_HYAVF</name>
<gene>
    <name evidence="3" type="ORF">L207DRAFT_639966</name>
</gene>
<reference evidence="3 4" key="1">
    <citation type="submission" date="2016-04" db="EMBL/GenBank/DDBJ databases">
        <title>A degradative enzymes factory behind the ericoid mycorrhizal symbiosis.</title>
        <authorList>
            <consortium name="DOE Joint Genome Institute"/>
            <person name="Martino E."/>
            <person name="Morin E."/>
            <person name="Grelet G."/>
            <person name="Kuo A."/>
            <person name="Kohler A."/>
            <person name="Daghino S."/>
            <person name="Barry K."/>
            <person name="Choi C."/>
            <person name="Cichocki N."/>
            <person name="Clum A."/>
            <person name="Copeland A."/>
            <person name="Hainaut M."/>
            <person name="Haridas S."/>
            <person name="Labutti K."/>
            <person name="Lindquist E."/>
            <person name="Lipzen A."/>
            <person name="Khouja H.-R."/>
            <person name="Murat C."/>
            <person name="Ohm R."/>
            <person name="Olson A."/>
            <person name="Spatafora J."/>
            <person name="Veneault-Fourrey C."/>
            <person name="Henrissat B."/>
            <person name="Grigoriev I."/>
            <person name="Martin F."/>
            <person name="Perotto S."/>
        </authorList>
    </citation>
    <scope>NUCLEOTIDE SEQUENCE [LARGE SCALE GENOMIC DNA]</scope>
    <source>
        <strain evidence="3 4">F</strain>
    </source>
</reference>
<accession>A0A2J6R2F7</accession>
<dbReference type="PANTHER" id="PTHR33112:SF16">
    <property type="entry name" value="HETEROKARYON INCOMPATIBILITY DOMAIN-CONTAINING PROTEIN"/>
    <property type="match status" value="1"/>
</dbReference>
<dbReference type="AlphaFoldDB" id="A0A2J6R2F7"/>
<evidence type="ECO:0000256" key="1">
    <source>
        <dbReference type="SAM" id="MobiDB-lite"/>
    </source>
</evidence>
<feature type="region of interest" description="Disordered" evidence="1">
    <location>
        <begin position="577"/>
        <end position="598"/>
    </location>
</feature>
<dbReference type="PANTHER" id="PTHR33112">
    <property type="entry name" value="DOMAIN PROTEIN, PUTATIVE-RELATED"/>
    <property type="match status" value="1"/>
</dbReference>
<dbReference type="InterPro" id="IPR010730">
    <property type="entry name" value="HET"/>
</dbReference>
<dbReference type="Proteomes" id="UP000235786">
    <property type="component" value="Unassembled WGS sequence"/>
</dbReference>
<dbReference type="STRING" id="1149755.A0A2J6R2F7"/>
<proteinExistence type="predicted"/>
<evidence type="ECO:0000313" key="3">
    <source>
        <dbReference type="EMBL" id="PMD32704.1"/>
    </source>
</evidence>
<keyword evidence="4" id="KW-1185">Reference proteome</keyword>
<feature type="domain" description="Heterokaryon incompatibility" evidence="2">
    <location>
        <begin position="251"/>
        <end position="413"/>
    </location>
</feature>
<feature type="compositionally biased region" description="Basic and acidic residues" evidence="1">
    <location>
        <begin position="577"/>
        <end position="590"/>
    </location>
</feature>
<dbReference type="OrthoDB" id="3540829at2759"/>
<dbReference type="EMBL" id="KZ613958">
    <property type="protein sequence ID" value="PMD32704.1"/>
    <property type="molecule type" value="Genomic_DNA"/>
</dbReference>
<feature type="region of interest" description="Disordered" evidence="1">
    <location>
        <begin position="703"/>
        <end position="723"/>
    </location>
</feature>